<keyword evidence="4" id="KW-0472">Membrane</keyword>
<dbReference type="InterPro" id="IPR039856">
    <property type="entry name" value="EMC2-like"/>
</dbReference>
<keyword evidence="2 3" id="KW-0802">TPR repeat</keyword>
<accession>A0A1N6LX75</accession>
<comment type="function">
    <text evidence="4">Part of the endoplasmic reticulum membrane protein complex (EMC) that enables the energy-independent insertion into endoplasmic reticulum membranes of newly synthesized membrane proteins.</text>
</comment>
<feature type="repeat" description="TPR" evidence="3">
    <location>
        <begin position="179"/>
        <end position="212"/>
    </location>
</feature>
<dbReference type="PROSITE" id="PS50005">
    <property type="entry name" value="TPR"/>
    <property type="match status" value="1"/>
</dbReference>
<dbReference type="SMART" id="SM00028">
    <property type="entry name" value="TPR"/>
    <property type="match status" value="1"/>
</dbReference>
<dbReference type="VEuPathDB" id="PiroplasmaDB:BMR1_01G03295"/>
<gene>
    <name evidence="6" type="ORF">BMR1_01G03295</name>
</gene>
<proteinExistence type="inferred from homology"/>
<dbReference type="GO" id="GO:0072546">
    <property type="term" value="C:EMC complex"/>
    <property type="evidence" value="ECO:0007669"/>
    <property type="project" value="UniProtKB-UniRule"/>
</dbReference>
<dbReference type="InterPro" id="IPR055217">
    <property type="entry name" value="TPR_EMC2"/>
</dbReference>
<dbReference type="InterPro" id="IPR011990">
    <property type="entry name" value="TPR-like_helical_dom_sf"/>
</dbReference>
<feature type="domain" description="EMC2 TPR-like" evidence="5">
    <location>
        <begin position="117"/>
        <end position="223"/>
    </location>
</feature>
<reference evidence="6 7" key="3">
    <citation type="journal article" date="2016" name="Sci. Rep.">
        <title>Genome-wide diversity and gene expression profiling of Babesia microti isolates identify polymorphic genes that mediate host-pathogen interactions.</title>
        <authorList>
            <person name="Silva J.C."/>
            <person name="Cornillot E."/>
            <person name="McCracken C."/>
            <person name="Usmani-Brown S."/>
            <person name="Dwivedi A."/>
            <person name="Ifeonu O.O."/>
            <person name="Crabtree J."/>
            <person name="Gotia H.T."/>
            <person name="Virji A.Z."/>
            <person name="Reynes C."/>
            <person name="Colinge J."/>
            <person name="Kumar V."/>
            <person name="Lawres L."/>
            <person name="Pazzi J.E."/>
            <person name="Pablo J.V."/>
            <person name="Hung C."/>
            <person name="Brancato J."/>
            <person name="Kumari P."/>
            <person name="Orvis J."/>
            <person name="Tretina K."/>
            <person name="Chibucos M."/>
            <person name="Ott S."/>
            <person name="Sadzewicz L."/>
            <person name="Sengamalay N."/>
            <person name="Shetty A.C."/>
            <person name="Su Q."/>
            <person name="Tallon L."/>
            <person name="Fraser C.M."/>
            <person name="Frutos R."/>
            <person name="Molina D.M."/>
            <person name="Krause P.J."/>
            <person name="Ben Mamoun C."/>
        </authorList>
    </citation>
    <scope>NUCLEOTIDE SEQUENCE [LARGE SCALE GENOMIC DNA]</scope>
    <source>
        <strain evidence="6 7">RI</strain>
    </source>
</reference>
<dbReference type="RefSeq" id="XP_021337560.1">
    <property type="nucleotide sequence ID" value="XM_021482979.1"/>
</dbReference>
<comment type="similarity">
    <text evidence="4">Belongs to the EMC2 family.</text>
</comment>
<dbReference type="GeneID" id="24423735"/>
<dbReference type="Pfam" id="PF22890">
    <property type="entry name" value="TPR_EMC2"/>
    <property type="match status" value="1"/>
</dbReference>
<protein>
    <recommendedName>
        <fullName evidence="4">ER membrane protein complex subunit 2</fullName>
    </recommendedName>
</protein>
<evidence type="ECO:0000313" key="6">
    <source>
        <dbReference type="EMBL" id="SIO73464.1"/>
    </source>
</evidence>
<dbReference type="Gene3D" id="1.25.40.10">
    <property type="entry name" value="Tetratricopeptide repeat domain"/>
    <property type="match status" value="1"/>
</dbReference>
<evidence type="ECO:0000256" key="2">
    <source>
        <dbReference type="ARBA" id="ARBA00022803"/>
    </source>
</evidence>
<dbReference type="EMBL" id="FO082871">
    <property type="protein sequence ID" value="SIO73464.1"/>
    <property type="molecule type" value="Genomic_DNA"/>
</dbReference>
<keyword evidence="1" id="KW-0677">Repeat</keyword>
<keyword evidence="7" id="KW-1185">Reference proteome</keyword>
<evidence type="ECO:0000256" key="4">
    <source>
        <dbReference type="RuleBase" id="RU367091"/>
    </source>
</evidence>
<dbReference type="Proteomes" id="UP000002899">
    <property type="component" value="Chromosome I"/>
</dbReference>
<keyword evidence="4" id="KW-0256">Endoplasmic reticulum</keyword>
<evidence type="ECO:0000256" key="3">
    <source>
        <dbReference type="PROSITE-ProRule" id="PRU00339"/>
    </source>
</evidence>
<dbReference type="OrthoDB" id="124397at2759"/>
<comment type="subcellular location">
    <subcellularLocation>
        <location evidence="4">Endoplasmic reticulum membrane</location>
        <topology evidence="4">Peripheral membrane protein</topology>
        <orientation evidence="4">Cytoplasmic side</orientation>
    </subcellularLocation>
</comment>
<dbReference type="KEGG" id="bmic:BMR1_01G03295"/>
<evidence type="ECO:0000256" key="1">
    <source>
        <dbReference type="ARBA" id="ARBA00022737"/>
    </source>
</evidence>
<reference evidence="6 7" key="1">
    <citation type="journal article" date="2012" name="Nucleic Acids Res.">
        <title>Sequencing of the smallest Apicomplexan genome from the human pathogen Babesia microti.</title>
        <authorList>
            <person name="Cornillot E."/>
            <person name="Hadj-Kaddour K."/>
            <person name="Dassouli A."/>
            <person name="Noel B."/>
            <person name="Ranwez V."/>
            <person name="Vacherie B."/>
            <person name="Augagneur Y."/>
            <person name="Bres V."/>
            <person name="Duclos A."/>
            <person name="Randazzo S."/>
            <person name="Carcy B."/>
            <person name="Debierre-Grockiego F."/>
            <person name="Delbecq S."/>
            <person name="Moubri-Menage K."/>
            <person name="Shams-Eldin H."/>
            <person name="Usmani-Brown S."/>
            <person name="Bringaud F."/>
            <person name="Wincker P."/>
            <person name="Vivares C.P."/>
            <person name="Schwarz R.T."/>
            <person name="Schetters T.P."/>
            <person name="Krause P.J."/>
            <person name="Gorenflot A."/>
            <person name="Berry V."/>
            <person name="Barbe V."/>
            <person name="Ben Mamoun C."/>
        </authorList>
    </citation>
    <scope>NUCLEOTIDE SEQUENCE [LARGE SCALE GENOMIC DNA]</scope>
    <source>
        <strain evidence="6 7">RI</strain>
    </source>
</reference>
<sequence>MKSYLAKIGFDFLSKLMPIDKFIQLFNRANEYLESLDDQFYHSNIGSHILELYDNNDREEILHLAPQLLDKILSPNDREVLIEILINSSVVYGRHEFIKQLLSQLGRVDEKKAKIYKAKYYQAKGDYETAFKLMTGILIRYPTDIIIRKQTLATLKNRIPIDEYIDLINRHLCEFPLDTESWQELGELYISSGKINEAIYCYNEVILHEPNNIFYIITIADLNYTIARFPLSYKYYSAAVTLNCMCTRALWGLVLVYTRIVRNSKDVIENTEDPQHKFSDVHVKVARKALQLLRGIYIKSRSYAAVRALNRLWNEWDAKQPVCY</sequence>
<organism evidence="6 7">
    <name type="scientific">Babesia microti (strain RI)</name>
    <dbReference type="NCBI Taxonomy" id="1133968"/>
    <lineage>
        <taxon>Eukaryota</taxon>
        <taxon>Sar</taxon>
        <taxon>Alveolata</taxon>
        <taxon>Apicomplexa</taxon>
        <taxon>Aconoidasida</taxon>
        <taxon>Piroplasmida</taxon>
        <taxon>Babesiidae</taxon>
        <taxon>Babesia</taxon>
    </lineage>
</organism>
<comment type="subunit">
    <text evidence="4">Component of the ER membrane protein complex (EMC).</text>
</comment>
<dbReference type="PANTHER" id="PTHR12760">
    <property type="entry name" value="TETRATRICOPEPTIDE REPEAT PROTEIN"/>
    <property type="match status" value="1"/>
</dbReference>
<evidence type="ECO:0000259" key="5">
    <source>
        <dbReference type="Pfam" id="PF22890"/>
    </source>
</evidence>
<evidence type="ECO:0000313" key="7">
    <source>
        <dbReference type="Proteomes" id="UP000002899"/>
    </source>
</evidence>
<reference evidence="6 7" key="2">
    <citation type="journal article" date="2013" name="PLoS ONE">
        <title>Whole genome mapping and re-organization of the nuclear and mitochondrial genomes of Babesia microti isolates.</title>
        <authorList>
            <person name="Cornillot E."/>
            <person name="Dassouli A."/>
            <person name="Garg A."/>
            <person name="Pachikara N."/>
            <person name="Randazzo S."/>
            <person name="Depoix D."/>
            <person name="Carcy B."/>
            <person name="Delbecq S."/>
            <person name="Frutos R."/>
            <person name="Silva J.C."/>
            <person name="Sutton R."/>
            <person name="Krause P.J."/>
            <person name="Mamoun C.B."/>
        </authorList>
    </citation>
    <scope>NUCLEOTIDE SEQUENCE [LARGE SCALE GENOMIC DNA]</scope>
    <source>
        <strain evidence="6 7">RI</strain>
    </source>
</reference>
<dbReference type="AlphaFoldDB" id="A0A1N6LX75"/>
<dbReference type="SUPFAM" id="SSF48452">
    <property type="entry name" value="TPR-like"/>
    <property type="match status" value="1"/>
</dbReference>
<dbReference type="InterPro" id="IPR019734">
    <property type="entry name" value="TPR_rpt"/>
</dbReference>
<name>A0A1N6LX75_BABMR</name>